<reference evidence="1 2" key="1">
    <citation type="submission" date="2020-11" db="EMBL/GenBank/DDBJ databases">
        <title>Insectihabitans protaetiae gen. nov. sp. nov. and Insectihabitans allomyrinae sp. nov., isolated from larvae of Protaetia brevitarsis seulensis and Allomyrina dichotoma, respectively.</title>
        <authorList>
            <person name="Lee S.D."/>
            <person name="Byeon Y.-S."/>
            <person name="Kim S.-M."/>
            <person name="Yang H.L."/>
            <person name="Kim I.S."/>
        </authorList>
    </citation>
    <scope>NUCLEOTIDE SEQUENCE [LARGE SCALE GENOMIC DNA]</scope>
    <source>
        <strain evidence="1 2">BWR-B9</strain>
    </source>
</reference>
<organism evidence="1 2">
    <name type="scientific">Limnobaculum allomyrinae</name>
    <dbReference type="NCBI Taxonomy" id="2791986"/>
    <lineage>
        <taxon>Bacteria</taxon>
        <taxon>Pseudomonadati</taxon>
        <taxon>Pseudomonadota</taxon>
        <taxon>Gammaproteobacteria</taxon>
        <taxon>Enterobacterales</taxon>
        <taxon>Budviciaceae</taxon>
        <taxon>Limnobaculum</taxon>
    </lineage>
</organism>
<proteinExistence type="predicted"/>
<dbReference type="RefSeq" id="WP_140919137.1">
    <property type="nucleotide sequence ID" value="NZ_JADRCR010000019.1"/>
</dbReference>
<evidence type="ECO:0000313" key="1">
    <source>
        <dbReference type="EMBL" id="MBK5145952.1"/>
    </source>
</evidence>
<dbReference type="Proteomes" id="UP001296921">
    <property type="component" value="Unassembled WGS sequence"/>
</dbReference>
<protein>
    <submittedName>
        <fullName evidence="1">Uncharacterized protein</fullName>
    </submittedName>
</protein>
<name>A0ABS1IWA6_9GAMM</name>
<accession>A0ABS1IWA6</accession>
<dbReference type="EMBL" id="JADRCR010000019">
    <property type="protein sequence ID" value="MBK5145952.1"/>
    <property type="molecule type" value="Genomic_DNA"/>
</dbReference>
<gene>
    <name evidence="1" type="ORF">I2494_19985</name>
</gene>
<comment type="caution">
    <text evidence="1">The sequence shown here is derived from an EMBL/GenBank/DDBJ whole genome shotgun (WGS) entry which is preliminary data.</text>
</comment>
<evidence type="ECO:0000313" key="2">
    <source>
        <dbReference type="Proteomes" id="UP001296921"/>
    </source>
</evidence>
<keyword evidence="2" id="KW-1185">Reference proteome</keyword>
<sequence length="103" mass="12076">MIIEMKFWEVLSLLIGFMGFVFAAGKILMAQVEKRLDIRFGALEEARKETETGHMRMEREFLEFKATLPLEYVRRDDFIRSQTVIEAKLDALYSRLDAIGKQK</sequence>